<reference evidence="9" key="1">
    <citation type="submission" date="2017-04" db="EMBL/GenBank/DDBJ databases">
        <authorList>
            <person name="Varghese N."/>
            <person name="Submissions S."/>
        </authorList>
    </citation>
    <scope>NUCLEOTIDE SEQUENCE [LARGE SCALE GENOMIC DNA]</scope>
    <source>
        <strain evidence="9">USBA 82</strain>
    </source>
</reference>
<evidence type="ECO:0000313" key="9">
    <source>
        <dbReference type="Proteomes" id="UP000193355"/>
    </source>
</evidence>
<comment type="catalytic activity">
    <reaction evidence="6">
        <text>a UDP-3-O-[(3R)-3-hydroxyacyl]-alpha-D-glucosamine + a (3R)-hydroxyacyl-[ACP] = a UDP-2-N,3-O-bis[(3R)-3-hydroxyacyl]-alpha-D-glucosamine + holo-[ACP] + H(+)</text>
        <dbReference type="Rhea" id="RHEA:53836"/>
        <dbReference type="Rhea" id="RHEA-COMP:9685"/>
        <dbReference type="Rhea" id="RHEA-COMP:9945"/>
        <dbReference type="ChEBI" id="CHEBI:15378"/>
        <dbReference type="ChEBI" id="CHEBI:64479"/>
        <dbReference type="ChEBI" id="CHEBI:78827"/>
        <dbReference type="ChEBI" id="CHEBI:137740"/>
        <dbReference type="ChEBI" id="CHEBI:137748"/>
        <dbReference type="EC" id="2.3.1.191"/>
    </reaction>
</comment>
<dbReference type="Pfam" id="PF25087">
    <property type="entry name" value="GMPPB_C"/>
    <property type="match status" value="1"/>
</dbReference>
<dbReference type="GO" id="GO:0103118">
    <property type="term" value="F:UDP-3-O-[(3R)-3-hydroxyacyl]-glucosamine N-acyltransferase activity"/>
    <property type="evidence" value="ECO:0007669"/>
    <property type="project" value="UniProtKB-EC"/>
</dbReference>
<keyword evidence="9" id="KW-1185">Reference proteome</keyword>
<dbReference type="EC" id="2.3.1.191" evidence="6"/>
<gene>
    <name evidence="6" type="primary">lpxD</name>
    <name evidence="8" type="ORF">SAMN06275492_11440</name>
</gene>
<dbReference type="UniPathway" id="UPA00973"/>
<dbReference type="AlphaFoldDB" id="A0A1X7JP74"/>
<dbReference type="OrthoDB" id="9784739at2"/>
<dbReference type="InterPro" id="IPR056729">
    <property type="entry name" value="GMPPB_C"/>
</dbReference>
<evidence type="ECO:0000259" key="7">
    <source>
        <dbReference type="Pfam" id="PF25087"/>
    </source>
</evidence>
<evidence type="ECO:0000256" key="5">
    <source>
        <dbReference type="ARBA" id="ARBA00023315"/>
    </source>
</evidence>
<dbReference type="PANTHER" id="PTHR43378:SF2">
    <property type="entry name" value="UDP-3-O-ACYLGLUCOSAMINE N-ACYLTRANSFERASE 1, MITOCHONDRIAL-RELATED"/>
    <property type="match status" value="1"/>
</dbReference>
<organism evidence="8 9">
    <name type="scientific">Dethiosulfovibrio salsuginis</name>
    <dbReference type="NCBI Taxonomy" id="561720"/>
    <lineage>
        <taxon>Bacteria</taxon>
        <taxon>Thermotogati</taxon>
        <taxon>Synergistota</taxon>
        <taxon>Synergistia</taxon>
        <taxon>Synergistales</taxon>
        <taxon>Dethiosulfovibrionaceae</taxon>
        <taxon>Dethiosulfovibrio</taxon>
    </lineage>
</organism>
<evidence type="ECO:0000256" key="6">
    <source>
        <dbReference type="HAMAP-Rule" id="MF_00523"/>
    </source>
</evidence>
<keyword evidence="2 6" id="KW-0441">Lipid A biosynthesis</keyword>
<evidence type="ECO:0000256" key="1">
    <source>
        <dbReference type="ARBA" id="ARBA00022516"/>
    </source>
</evidence>
<feature type="domain" description="Mannose-1-phosphate guanyltransferase C-terminal" evidence="7">
    <location>
        <begin position="98"/>
        <end position="177"/>
    </location>
</feature>
<keyword evidence="3 6" id="KW-0808">Transferase</keyword>
<evidence type="ECO:0000256" key="2">
    <source>
        <dbReference type="ARBA" id="ARBA00022556"/>
    </source>
</evidence>
<dbReference type="CDD" id="cd03352">
    <property type="entry name" value="LbH_LpxD"/>
    <property type="match status" value="1"/>
</dbReference>
<keyword evidence="6" id="KW-0677">Repeat</keyword>
<evidence type="ECO:0000256" key="4">
    <source>
        <dbReference type="ARBA" id="ARBA00023098"/>
    </source>
</evidence>
<keyword evidence="5 6" id="KW-0012">Acyltransferase</keyword>
<protein>
    <recommendedName>
        <fullName evidence="6">UDP-3-O-acylglucosamine N-acyltransferase</fullName>
        <ecNumber evidence="6">2.3.1.191</ecNumber>
    </recommendedName>
</protein>
<name>A0A1X7JP74_9BACT</name>
<keyword evidence="1 6" id="KW-0444">Lipid biosynthesis</keyword>
<comment type="function">
    <text evidence="6">Catalyzes the N-acylation of UDP-3-O-acylglucosamine using 3-hydroxyacyl-ACP as the acyl donor. Is involved in the biosynthesis of lipid A, a phosphorylated glycolipid that anchors the lipopolysaccharide to the outer membrane of the cell.</text>
</comment>
<dbReference type="GO" id="GO:0016410">
    <property type="term" value="F:N-acyltransferase activity"/>
    <property type="evidence" value="ECO:0007669"/>
    <property type="project" value="InterPro"/>
</dbReference>
<dbReference type="Proteomes" id="UP000193355">
    <property type="component" value="Unassembled WGS sequence"/>
</dbReference>
<sequence>MEYVLSDLASRLGGKVIGDKSYIVKSVASPDRPEDGAVVVAMTEKVFKDVPLHLPVVGLESWFSCRSFGISVPDTRLALAQTLALFRPTVEEPWGIDPSAVVHPTAEVAEDCCIGPLCVISKGTKVRSGSVLRARVFLGEDASVGENSVLEPGVTVYDRCRIGSNVIIHGNSVIGADGFGHIPASGERGTVKIPQIGSVILEDGVEIGACSTVDRGTIGDTVIGAGTKLDNHVQIAHNVVTGKNCLIISQVGMAGSSVIEDRVILAARSGVQEHVRVGEGATVAACGGATRDVPPGAVVSGFPARDHRSEMRKEALLRRLEDLFDRVKRLEKDRVRP</sequence>
<feature type="active site" description="Proton acceptor" evidence="6">
    <location>
        <position position="237"/>
    </location>
</feature>
<dbReference type="GO" id="GO:0009245">
    <property type="term" value="P:lipid A biosynthetic process"/>
    <property type="evidence" value="ECO:0007669"/>
    <property type="project" value="UniProtKB-UniRule"/>
</dbReference>
<dbReference type="Gene3D" id="2.160.10.10">
    <property type="entry name" value="Hexapeptide repeat proteins"/>
    <property type="match status" value="1"/>
</dbReference>
<comment type="subunit">
    <text evidence="6">Homotrimer.</text>
</comment>
<dbReference type="NCBIfam" id="TIGR01853">
    <property type="entry name" value="lipid_A_lpxD"/>
    <property type="match status" value="1"/>
</dbReference>
<comment type="similarity">
    <text evidence="6">Belongs to the transferase hexapeptide repeat family. LpxD subfamily.</text>
</comment>
<accession>A0A1X7JP74</accession>
<dbReference type="STRING" id="561720.SAMN06275492_11440"/>
<dbReference type="SUPFAM" id="SSF51161">
    <property type="entry name" value="Trimeric LpxA-like enzymes"/>
    <property type="match status" value="1"/>
</dbReference>
<dbReference type="InterPro" id="IPR007691">
    <property type="entry name" value="LpxD"/>
</dbReference>
<dbReference type="HAMAP" id="MF_00523">
    <property type="entry name" value="LpxD"/>
    <property type="match status" value="1"/>
</dbReference>
<dbReference type="EMBL" id="FXBB01000014">
    <property type="protein sequence ID" value="SMG29804.1"/>
    <property type="molecule type" value="Genomic_DNA"/>
</dbReference>
<dbReference type="RefSeq" id="WP_085544586.1">
    <property type="nucleotide sequence ID" value="NZ_FXBB01000014.1"/>
</dbReference>
<evidence type="ECO:0000313" key="8">
    <source>
        <dbReference type="EMBL" id="SMG29804.1"/>
    </source>
</evidence>
<evidence type="ECO:0000256" key="3">
    <source>
        <dbReference type="ARBA" id="ARBA00022679"/>
    </source>
</evidence>
<dbReference type="NCBIfam" id="NF002060">
    <property type="entry name" value="PRK00892.1"/>
    <property type="match status" value="1"/>
</dbReference>
<dbReference type="GO" id="GO:0016020">
    <property type="term" value="C:membrane"/>
    <property type="evidence" value="ECO:0007669"/>
    <property type="project" value="GOC"/>
</dbReference>
<comment type="pathway">
    <text evidence="6">Bacterial outer membrane biogenesis; LPS lipid A biosynthesis.</text>
</comment>
<dbReference type="InterPro" id="IPR011004">
    <property type="entry name" value="Trimer_LpxA-like_sf"/>
</dbReference>
<proteinExistence type="inferred from homology"/>
<dbReference type="PANTHER" id="PTHR43378">
    <property type="entry name" value="UDP-3-O-ACYLGLUCOSAMINE N-ACYLTRANSFERASE"/>
    <property type="match status" value="1"/>
</dbReference>
<keyword evidence="4 6" id="KW-0443">Lipid metabolism</keyword>